<name>H1Y713_9SPHI</name>
<accession>H1Y713</accession>
<dbReference type="OrthoDB" id="1157753at2"/>
<keyword evidence="2" id="KW-1185">Reference proteome</keyword>
<sequence length="177" mass="20465">MSIKIGLAFFMLIIYAKASAQLKEDRITHIKQIFYAINNDHGLKRKIIHNDELAKIAPDTPAYDGGEEIAGYYKNDTLVKITYSIGMSLCNKTFEFYFENSKVLFVYEKQQNFSYDQSNSTMNYSRLTTTFEGRYYVDGLIVLRKIEKGTINGERNEAVAMLKTDIPRFSALFHKKH</sequence>
<proteinExistence type="predicted"/>
<dbReference type="HOGENOM" id="CLU_1516251_0_0_10"/>
<organism evidence="1 2">
    <name type="scientific">Mucilaginibacter paludis DSM 18603</name>
    <dbReference type="NCBI Taxonomy" id="714943"/>
    <lineage>
        <taxon>Bacteria</taxon>
        <taxon>Pseudomonadati</taxon>
        <taxon>Bacteroidota</taxon>
        <taxon>Sphingobacteriia</taxon>
        <taxon>Sphingobacteriales</taxon>
        <taxon>Sphingobacteriaceae</taxon>
        <taxon>Mucilaginibacter</taxon>
    </lineage>
</organism>
<dbReference type="Proteomes" id="UP000002774">
    <property type="component" value="Chromosome"/>
</dbReference>
<dbReference type="eggNOG" id="ENOG502ZT9S">
    <property type="taxonomic scope" value="Bacteria"/>
</dbReference>
<evidence type="ECO:0000313" key="1">
    <source>
        <dbReference type="EMBL" id="EHQ28632.1"/>
    </source>
</evidence>
<protein>
    <submittedName>
        <fullName evidence="1">Uncharacterized protein</fullName>
    </submittedName>
</protein>
<evidence type="ECO:0000313" key="2">
    <source>
        <dbReference type="Proteomes" id="UP000002774"/>
    </source>
</evidence>
<dbReference type="STRING" id="714943.Mucpa_4542"/>
<reference evidence="1" key="1">
    <citation type="submission" date="2011-09" db="EMBL/GenBank/DDBJ databases">
        <title>The permanent draft genome of Mucilaginibacter paludis DSM 18603.</title>
        <authorList>
            <consortium name="US DOE Joint Genome Institute (JGI-PGF)"/>
            <person name="Lucas S."/>
            <person name="Han J."/>
            <person name="Lapidus A."/>
            <person name="Bruce D."/>
            <person name="Goodwin L."/>
            <person name="Pitluck S."/>
            <person name="Peters L."/>
            <person name="Kyrpides N."/>
            <person name="Mavromatis K."/>
            <person name="Ivanova N."/>
            <person name="Mikhailova N."/>
            <person name="Held B."/>
            <person name="Detter J.C."/>
            <person name="Tapia R."/>
            <person name="Han C."/>
            <person name="Land M."/>
            <person name="Hauser L."/>
            <person name="Markowitz V."/>
            <person name="Cheng J.-F."/>
            <person name="Hugenholtz P."/>
            <person name="Woyke T."/>
            <person name="Wu D."/>
            <person name="Tindall B."/>
            <person name="Brambilla E."/>
            <person name="Klenk H.-P."/>
            <person name="Eisen J.A."/>
        </authorList>
    </citation>
    <scope>NUCLEOTIDE SEQUENCE [LARGE SCALE GENOMIC DNA]</scope>
    <source>
        <strain evidence="1">DSM 18603</strain>
    </source>
</reference>
<dbReference type="AlphaFoldDB" id="H1Y713"/>
<dbReference type="RefSeq" id="WP_008509507.1">
    <property type="nucleotide sequence ID" value="NZ_CM001403.1"/>
</dbReference>
<dbReference type="EMBL" id="CM001403">
    <property type="protein sequence ID" value="EHQ28632.1"/>
    <property type="molecule type" value="Genomic_DNA"/>
</dbReference>
<gene>
    <name evidence="1" type="ORF">Mucpa_4542</name>
</gene>